<gene>
    <name evidence="1" type="ORF">DESPIG_01149</name>
</gene>
<accession>B6WSU7</accession>
<evidence type="ECO:0000313" key="2">
    <source>
        <dbReference type="Proteomes" id="UP000003676"/>
    </source>
</evidence>
<reference evidence="1 2" key="1">
    <citation type="submission" date="2008-10" db="EMBL/GenBank/DDBJ databases">
        <title>Draft genome sequence of Desulvovibrio piger (ATCC 29098).</title>
        <authorList>
            <person name="Sudarsanam P."/>
            <person name="Ley R."/>
            <person name="Guruge J."/>
            <person name="Turnbaugh P.J."/>
            <person name="Mahowald M."/>
            <person name="Liep D."/>
            <person name="Gordon J."/>
        </authorList>
    </citation>
    <scope>NUCLEOTIDE SEQUENCE [LARGE SCALE GENOMIC DNA]</scope>
    <source>
        <strain evidence="1 2">ATCC 29098</strain>
    </source>
</reference>
<dbReference type="HOGENOM" id="CLU_2034306_0_0_7"/>
<dbReference type="EMBL" id="ABXU01000029">
    <property type="protein sequence ID" value="EEB33859.1"/>
    <property type="molecule type" value="Genomic_DNA"/>
</dbReference>
<name>B6WSU7_9BACT</name>
<protein>
    <submittedName>
        <fullName evidence="1">Uncharacterized protein</fullName>
    </submittedName>
</protein>
<proteinExistence type="predicted"/>
<evidence type="ECO:0000313" key="1">
    <source>
        <dbReference type="EMBL" id="EEB33859.1"/>
    </source>
</evidence>
<reference evidence="1 2" key="2">
    <citation type="submission" date="2008-10" db="EMBL/GenBank/DDBJ databases">
        <authorList>
            <person name="Fulton L."/>
            <person name="Clifton S."/>
            <person name="Fulton B."/>
            <person name="Xu J."/>
            <person name="Minx P."/>
            <person name="Pepin K.H."/>
            <person name="Johnson M."/>
            <person name="Bhonagiri V."/>
            <person name="Nash W.E."/>
            <person name="Mardis E.R."/>
            <person name="Wilson R.K."/>
        </authorList>
    </citation>
    <scope>NUCLEOTIDE SEQUENCE [LARGE SCALE GENOMIC DNA]</scope>
    <source>
        <strain evidence="1 2">ATCC 29098</strain>
    </source>
</reference>
<dbReference type="AlphaFoldDB" id="B6WSU7"/>
<organism evidence="1 2">
    <name type="scientific">Desulfovibrio piger ATCC 29098</name>
    <dbReference type="NCBI Taxonomy" id="411464"/>
    <lineage>
        <taxon>Bacteria</taxon>
        <taxon>Pseudomonadati</taxon>
        <taxon>Thermodesulfobacteriota</taxon>
        <taxon>Desulfovibrionia</taxon>
        <taxon>Desulfovibrionales</taxon>
        <taxon>Desulfovibrionaceae</taxon>
        <taxon>Desulfovibrio</taxon>
    </lineage>
</organism>
<sequence length="121" mass="13640">MDGKGNAMSAISSTDLLSDHPLSHCPDHISSPFGLFYTHASRVQKFFDSAREELRAYFGDYDYTIMQVPGAPRSGKYEIHAHFDLRGERRFFVDGRGSTPAEALLSVNQMRQFLRKLAILA</sequence>
<comment type="caution">
    <text evidence="1">The sequence shown here is derived from an EMBL/GenBank/DDBJ whole genome shotgun (WGS) entry which is preliminary data.</text>
</comment>
<dbReference type="Proteomes" id="UP000003676">
    <property type="component" value="Unassembled WGS sequence"/>
</dbReference>